<dbReference type="PANTHER" id="PTHR33104">
    <property type="entry name" value="SI:DKEY-29D5.2"/>
    <property type="match status" value="1"/>
</dbReference>
<protein>
    <recommendedName>
        <fullName evidence="2">CxC2-like cysteine cluster KDZ transposase-associated domain-containing protein</fullName>
    </recommendedName>
</protein>
<dbReference type="InterPro" id="IPR040521">
    <property type="entry name" value="KDZ"/>
</dbReference>
<proteinExistence type="predicted"/>
<sequence>MATTRVNKRQRTSHGGAYHDRVPLQNDFEVVHARESYTISSSHSVRPAAGLRSPQRGRTSWTVGSAWEPEDSTELSLDPNGEWYDEEVEASVMTDHPSHVVEVPPKRRHQSKVARRPHVVWKELYRGLYLDELIRWEGRGDVREVKGCPDCIARKVKDVGDAEYRCAECFLLDLVCSVCCVRRHRRNPLHRVERWTGTHFVQTTLKDMGLRIQLNHVSMQCPTPIRCHQGFRVLHTNGIHDVALDYCGCRSVPPHIQLLRRGFYPASQRTVKTCASFDLLRLLHLLALTTKGSTYDFYRTLEKLSNNTGIFLPPSRYKALLRMTLQWRHLKMLKRGGRGHDPTGVEGTKEGELAVLCPSCPRPGINLSEGWETVSDENKFLYMLMVCMDANFRLKNQLVSTYSADPGLGTGLAYMVARAPYENYVLSHASDGDISTCVGFAAIAGANTRFLRGLRYTGVGGMSCARGEMLLPNGVGNLQKGERYANMDYIFASALRDVVLPLVLISYDIACQWPGIPKLHEPAHQQEGHEVYSFHNIPGVGLTDGECPERIWAGHNMLGNSTKTQGPGSRQDVLDDHFGFWNWQKYNTMGPTLMRRYKAAIRLRNVQVEGHRGFTASLPQDTVDTWEAMCVAWDAEGFSKKGKSPFHTDGLCLSEVQVRKELADEEEGRLAGGGAALHQTSASSFLVMGLEIEDSQRRLQKLAKAGEAPASLRQGASLTEQRNVLRTKIRNWEQLRSVYMPGLLQYISDLERARPSPATPTSSNPEDVDLYLPSQITANRRDVVCRAGLADMEEKLRTAQCYDSLDGLRHVLRMKTRMIQFKNKNVRGQRDGTRSRAVIDRVHERARAHAAKYRVARAAKMSLGGPGSWTDSLKPLLDADIRAYTDPDRIRRGPGRRGTVEDEDLARMSVLENDRVGLREDKMGRDEAEEEDEDGTPRPTDAAGDEDGIQLIPQPRTRRDGTGETRRTLSWIWASGRAQPTNANDSDHDDILRAEWAKSRARSNRAREEVQLLREEMRRVLVFLQWKGTWWRGRAQWREELEPTLKEGVKAYALEQASLQDMLALSFRKTWRQPLEEGIEELMQELNDNDDPDAGDGNDAGDDDDDDDDDEDDDEDPRHTGADSVHDEEEEEEL</sequence>
<accession>A0A369JRV2</accession>
<dbReference type="AlphaFoldDB" id="A0A369JRV2"/>
<feature type="compositionally biased region" description="Basic residues" evidence="1">
    <location>
        <begin position="1"/>
        <end position="12"/>
    </location>
</feature>
<reference evidence="3" key="1">
    <citation type="submission" date="2018-04" db="EMBL/GenBank/DDBJ databases">
        <title>Whole genome sequencing of Hypsizygus marmoreus.</title>
        <authorList>
            <person name="Choi I.-G."/>
            <person name="Min B."/>
            <person name="Kim J.-G."/>
            <person name="Kim S."/>
            <person name="Oh Y.-L."/>
            <person name="Kong W.-S."/>
            <person name="Park H."/>
            <person name="Jeong J."/>
            <person name="Song E.-S."/>
        </authorList>
    </citation>
    <scope>NUCLEOTIDE SEQUENCE [LARGE SCALE GENOMIC DNA]</scope>
    <source>
        <strain evidence="3">51987-8</strain>
    </source>
</reference>
<evidence type="ECO:0000313" key="4">
    <source>
        <dbReference type="Proteomes" id="UP000076154"/>
    </source>
</evidence>
<feature type="domain" description="CxC2-like cysteine cluster KDZ transposase-associated" evidence="2">
    <location>
        <begin position="205"/>
        <end position="309"/>
    </location>
</feature>
<organism evidence="3 4">
    <name type="scientific">Hypsizygus marmoreus</name>
    <name type="common">White beech mushroom</name>
    <name type="synonym">Agaricus marmoreus</name>
    <dbReference type="NCBI Taxonomy" id="39966"/>
    <lineage>
        <taxon>Eukaryota</taxon>
        <taxon>Fungi</taxon>
        <taxon>Dikarya</taxon>
        <taxon>Basidiomycota</taxon>
        <taxon>Agaricomycotina</taxon>
        <taxon>Agaricomycetes</taxon>
        <taxon>Agaricomycetidae</taxon>
        <taxon>Agaricales</taxon>
        <taxon>Tricholomatineae</taxon>
        <taxon>Lyophyllaceae</taxon>
        <taxon>Hypsizygus</taxon>
    </lineage>
</organism>
<dbReference type="Pfam" id="PF18803">
    <property type="entry name" value="CxC2"/>
    <property type="match status" value="1"/>
</dbReference>
<evidence type="ECO:0000256" key="1">
    <source>
        <dbReference type="SAM" id="MobiDB-lite"/>
    </source>
</evidence>
<evidence type="ECO:0000259" key="2">
    <source>
        <dbReference type="Pfam" id="PF18803"/>
    </source>
</evidence>
<comment type="caution">
    <text evidence="3">The sequence shown here is derived from an EMBL/GenBank/DDBJ whole genome shotgun (WGS) entry which is preliminary data.</text>
</comment>
<feature type="region of interest" description="Disordered" evidence="1">
    <location>
        <begin position="1084"/>
        <end position="1134"/>
    </location>
</feature>
<dbReference type="InParanoid" id="A0A369JRV2"/>
<dbReference type="EMBL" id="LUEZ02000047">
    <property type="protein sequence ID" value="RDB23287.1"/>
    <property type="molecule type" value="Genomic_DNA"/>
</dbReference>
<gene>
    <name evidence="3" type="ORF">Hypma_009705</name>
</gene>
<name>A0A369JRV2_HYPMA</name>
<feature type="region of interest" description="Disordered" evidence="1">
    <location>
        <begin position="1"/>
        <end position="21"/>
    </location>
</feature>
<feature type="compositionally biased region" description="Basic and acidic residues" evidence="1">
    <location>
        <begin position="912"/>
        <end position="926"/>
    </location>
</feature>
<feature type="compositionally biased region" description="Acidic residues" evidence="1">
    <location>
        <begin position="1084"/>
        <end position="1115"/>
    </location>
</feature>
<dbReference type="STRING" id="39966.A0A369JRV2"/>
<dbReference type="Pfam" id="PF18758">
    <property type="entry name" value="KDZ"/>
    <property type="match status" value="1"/>
</dbReference>
<dbReference type="InterPro" id="IPR041457">
    <property type="entry name" value="CxC2_KDZ-assoc"/>
</dbReference>
<feature type="compositionally biased region" description="Basic and acidic residues" evidence="1">
    <location>
        <begin position="1116"/>
        <end position="1125"/>
    </location>
</feature>
<feature type="region of interest" description="Disordered" evidence="1">
    <location>
        <begin position="911"/>
        <end position="965"/>
    </location>
</feature>
<dbReference type="OrthoDB" id="2682806at2759"/>
<dbReference type="Proteomes" id="UP000076154">
    <property type="component" value="Unassembled WGS sequence"/>
</dbReference>
<feature type="region of interest" description="Disordered" evidence="1">
    <location>
        <begin position="39"/>
        <end position="76"/>
    </location>
</feature>
<keyword evidence="4" id="KW-1185">Reference proteome</keyword>
<dbReference type="CDD" id="cd19757">
    <property type="entry name" value="Bbox1"/>
    <property type="match status" value="1"/>
</dbReference>
<evidence type="ECO:0000313" key="3">
    <source>
        <dbReference type="EMBL" id="RDB23287.1"/>
    </source>
</evidence>
<dbReference type="PANTHER" id="PTHR33104:SF2">
    <property type="entry name" value="CXC3 LIKE CYSTEINE CLUSTER DOMAIN-CONTAINING PROTEIN"/>
    <property type="match status" value="1"/>
</dbReference>